<keyword evidence="7" id="KW-1185">Reference proteome</keyword>
<organism evidence="6 7">
    <name type="scientific">Neorhizobium alkalisoli</name>
    <dbReference type="NCBI Taxonomy" id="528178"/>
    <lineage>
        <taxon>Bacteria</taxon>
        <taxon>Pseudomonadati</taxon>
        <taxon>Pseudomonadota</taxon>
        <taxon>Alphaproteobacteria</taxon>
        <taxon>Hyphomicrobiales</taxon>
        <taxon>Rhizobiaceae</taxon>
        <taxon>Rhizobium/Agrobacterium group</taxon>
        <taxon>Neorhizobium</taxon>
    </lineage>
</organism>
<dbReference type="Gene3D" id="1.10.10.970">
    <property type="entry name" value="RNA 2'-phosphotransferase, Tpt1/KptA family, N-terminal domain"/>
    <property type="match status" value="1"/>
</dbReference>
<dbReference type="PANTHER" id="PTHR12684">
    <property type="entry name" value="PUTATIVE PHOSPHOTRANSFERASE"/>
    <property type="match status" value="1"/>
</dbReference>
<keyword evidence="2 5" id="KW-0808">Transferase</keyword>
<accession>A0A561QHP0</accession>
<dbReference type="EMBL" id="VIWP01000007">
    <property type="protein sequence ID" value="TWF49861.1"/>
    <property type="molecule type" value="Genomic_DNA"/>
</dbReference>
<evidence type="ECO:0000256" key="2">
    <source>
        <dbReference type="ARBA" id="ARBA00022679"/>
    </source>
</evidence>
<keyword evidence="3 5" id="KW-0520">NAD</keyword>
<dbReference type="InterPro" id="IPR002745">
    <property type="entry name" value="Ptrans_KptA/Tpt1"/>
</dbReference>
<dbReference type="Proteomes" id="UP000320653">
    <property type="component" value="Unassembled WGS sequence"/>
</dbReference>
<dbReference type="OrthoDB" id="4537997at2"/>
<dbReference type="GO" id="GO:0006388">
    <property type="term" value="P:tRNA splicing, via endonucleolytic cleavage and ligation"/>
    <property type="evidence" value="ECO:0007669"/>
    <property type="project" value="UniProtKB-UniRule"/>
</dbReference>
<dbReference type="GO" id="GO:0003950">
    <property type="term" value="F:NAD+ poly-ADP-ribosyltransferase activity"/>
    <property type="evidence" value="ECO:0007669"/>
    <property type="project" value="InterPro"/>
</dbReference>
<gene>
    <name evidence="5" type="primary">kptA</name>
    <name evidence="6" type="ORF">FHW37_107228</name>
</gene>
<dbReference type="InterPro" id="IPR042080">
    <property type="entry name" value="RNA_2'-PTrans_N"/>
</dbReference>
<dbReference type="InterPro" id="IPR022928">
    <property type="entry name" value="RNA_2'-PTrans_KptA"/>
</dbReference>
<evidence type="ECO:0000313" key="6">
    <source>
        <dbReference type="EMBL" id="TWF49861.1"/>
    </source>
</evidence>
<evidence type="ECO:0000313" key="7">
    <source>
        <dbReference type="Proteomes" id="UP000320653"/>
    </source>
</evidence>
<name>A0A561QHP0_9HYPH</name>
<dbReference type="NCBIfam" id="NF002014">
    <property type="entry name" value="PRK00819.1-4"/>
    <property type="match status" value="1"/>
</dbReference>
<evidence type="ECO:0000256" key="4">
    <source>
        <dbReference type="ARBA" id="ARBA00025212"/>
    </source>
</evidence>
<evidence type="ECO:0000256" key="3">
    <source>
        <dbReference type="ARBA" id="ARBA00023027"/>
    </source>
</evidence>
<reference evidence="6 7" key="1">
    <citation type="submission" date="2019-06" db="EMBL/GenBank/DDBJ databases">
        <title>Sorghum-associated microbial communities from plants grown in Nebraska, USA.</title>
        <authorList>
            <person name="Schachtman D."/>
        </authorList>
    </citation>
    <scope>NUCLEOTIDE SEQUENCE [LARGE SCALE GENOMIC DNA]</scope>
    <source>
        <strain evidence="6 7">1225</strain>
    </source>
</reference>
<dbReference type="GO" id="GO:0000215">
    <property type="term" value="F:tRNA 2'-phosphotransferase activity"/>
    <property type="evidence" value="ECO:0007669"/>
    <property type="project" value="TreeGrafter"/>
</dbReference>
<dbReference type="SUPFAM" id="SSF56399">
    <property type="entry name" value="ADP-ribosylation"/>
    <property type="match status" value="1"/>
</dbReference>
<dbReference type="EC" id="2.7.1.-" evidence="5"/>
<comment type="function">
    <text evidence="4 5">Removes the 2'-phosphate from RNA via an intermediate in which the phosphate is ADP-ribosylated by NAD followed by a presumed transesterification to release the RNA and generate ADP-ribose 1''-2''-cyclic phosphate (APPR&gt;P). May function as an ADP-ribosylase.</text>
</comment>
<comment type="caution">
    <text evidence="6">The sequence shown here is derived from an EMBL/GenBank/DDBJ whole genome shotgun (WGS) entry which is preliminary data.</text>
</comment>
<dbReference type="HAMAP" id="MF_00299">
    <property type="entry name" value="KptA"/>
    <property type="match status" value="1"/>
</dbReference>
<dbReference type="RefSeq" id="WP_145641178.1">
    <property type="nucleotide sequence ID" value="NZ_VIWP01000007.1"/>
</dbReference>
<dbReference type="PANTHER" id="PTHR12684:SF2">
    <property type="entry name" value="TRNA 2'-PHOSPHOTRANSFERASE 1"/>
    <property type="match status" value="1"/>
</dbReference>
<dbReference type="Gene3D" id="3.20.170.30">
    <property type="match status" value="1"/>
</dbReference>
<sequence length="176" mass="19271">MSKEISKLLSHVLRHAPERLGIELDANGWTSVDYLIGKARQQGIALDRPLLENVVATSDKKRFTLSEDGTRIRAAQGHSVAVELGLAPAVPPDGLFHGTARDNLDSILRDGLKPGSRQHVHLSHEEDTAIKVGSRHGKPIVLKVDTGKMHRDGFTFYRADNGVWLTDSVPPSYLGL</sequence>
<comment type="similarity">
    <text evidence="1 5">Belongs to the KptA/TPT1 family.</text>
</comment>
<dbReference type="InterPro" id="IPR042081">
    <property type="entry name" value="RNA_2'-PTrans_C"/>
</dbReference>
<evidence type="ECO:0000256" key="1">
    <source>
        <dbReference type="ARBA" id="ARBA00009836"/>
    </source>
</evidence>
<protein>
    <recommendedName>
        <fullName evidence="5">Probable RNA 2'-phosphotransferase</fullName>
        <ecNumber evidence="5">2.7.1.-</ecNumber>
    </recommendedName>
</protein>
<proteinExistence type="inferred from homology"/>
<evidence type="ECO:0000256" key="5">
    <source>
        <dbReference type="HAMAP-Rule" id="MF_00299"/>
    </source>
</evidence>
<dbReference type="Pfam" id="PF01885">
    <property type="entry name" value="PTS_2-RNA"/>
    <property type="match status" value="1"/>
</dbReference>
<dbReference type="AlphaFoldDB" id="A0A561QHP0"/>